<dbReference type="InterPro" id="IPR010982">
    <property type="entry name" value="Lambda_DNA-bd_dom_sf"/>
</dbReference>
<protein>
    <submittedName>
        <fullName evidence="5">LacI family DNA-binding transcriptional regulator</fullName>
    </submittedName>
</protein>
<dbReference type="GO" id="GO:0000976">
    <property type="term" value="F:transcription cis-regulatory region binding"/>
    <property type="evidence" value="ECO:0007669"/>
    <property type="project" value="TreeGrafter"/>
</dbReference>
<dbReference type="Pfam" id="PF00356">
    <property type="entry name" value="LacI"/>
    <property type="match status" value="1"/>
</dbReference>
<dbReference type="Pfam" id="PF13377">
    <property type="entry name" value="Peripla_BP_3"/>
    <property type="match status" value="1"/>
</dbReference>
<reference evidence="5" key="1">
    <citation type="submission" date="2024-05" db="EMBL/GenBank/DDBJ databases">
        <title>Herbiconiux sp. A18JL235.</title>
        <authorList>
            <person name="Zhang G."/>
        </authorList>
    </citation>
    <scope>NUCLEOTIDE SEQUENCE</scope>
    <source>
        <strain evidence="5">A18JL235</strain>
    </source>
</reference>
<feature type="domain" description="HTH lacI-type" evidence="4">
    <location>
        <begin position="2"/>
        <end position="56"/>
    </location>
</feature>
<evidence type="ECO:0000256" key="1">
    <source>
        <dbReference type="ARBA" id="ARBA00023015"/>
    </source>
</evidence>
<dbReference type="Gene3D" id="3.40.50.2300">
    <property type="match status" value="2"/>
</dbReference>
<dbReference type="InterPro" id="IPR028082">
    <property type="entry name" value="Peripla_BP_I"/>
</dbReference>
<keyword evidence="3" id="KW-0804">Transcription</keyword>
<dbReference type="CDD" id="cd01392">
    <property type="entry name" value="HTH_LacI"/>
    <property type="match status" value="1"/>
</dbReference>
<dbReference type="PROSITE" id="PS50932">
    <property type="entry name" value="HTH_LACI_2"/>
    <property type="match status" value="1"/>
</dbReference>
<evidence type="ECO:0000259" key="4">
    <source>
        <dbReference type="PROSITE" id="PS50932"/>
    </source>
</evidence>
<dbReference type="AlphaFoldDB" id="A0AB39BDF9"/>
<dbReference type="Gene3D" id="1.10.260.40">
    <property type="entry name" value="lambda repressor-like DNA-binding domains"/>
    <property type="match status" value="1"/>
</dbReference>
<keyword evidence="2 5" id="KW-0238">DNA-binding</keyword>
<proteinExistence type="predicted"/>
<evidence type="ECO:0000256" key="3">
    <source>
        <dbReference type="ARBA" id="ARBA00023163"/>
    </source>
</evidence>
<dbReference type="CDD" id="cd06267">
    <property type="entry name" value="PBP1_LacI_sugar_binding-like"/>
    <property type="match status" value="1"/>
</dbReference>
<gene>
    <name evidence="5" type="ORF">ABFY20_12550</name>
</gene>
<accession>A0AB39BDF9</accession>
<dbReference type="InterPro" id="IPR000843">
    <property type="entry name" value="HTH_LacI"/>
</dbReference>
<evidence type="ECO:0000256" key="2">
    <source>
        <dbReference type="ARBA" id="ARBA00023125"/>
    </source>
</evidence>
<evidence type="ECO:0000313" key="5">
    <source>
        <dbReference type="EMBL" id="XDI04176.1"/>
    </source>
</evidence>
<sequence>MATMRDIAAAAGVSLKTVSRVQNDDPHVLPATRMRVEATMRELSYVPNALATTFRSGRSPVVGVAVPDIVDPFFAAIVNAVEEAALAEDLSTLVTSLGHDPARERQALESVLRRQLSGLVVAPTTTDHAYLKPWAERIPIAFVDRAPGRLVADSFTQDDRGGARLATAHLLGHGHRRLGFLGDSLALPTVAERLEGYREALAEAGVPFDPELVALEAATRPGAAAALERLRSPALGVTAVFSSDARCTMAAVPALTADPIALAAFGDFPLADSLTPSITVIAQDPAELGRLAAARLFERSAHPGRRLRRRTVLPVTLVERDSCRVGVGTV</sequence>
<dbReference type="PANTHER" id="PTHR30146:SF109">
    <property type="entry name" value="HTH-TYPE TRANSCRIPTIONAL REGULATOR GALS"/>
    <property type="match status" value="1"/>
</dbReference>
<dbReference type="GO" id="GO:0003700">
    <property type="term" value="F:DNA-binding transcription factor activity"/>
    <property type="evidence" value="ECO:0007669"/>
    <property type="project" value="TreeGrafter"/>
</dbReference>
<dbReference type="PANTHER" id="PTHR30146">
    <property type="entry name" value="LACI-RELATED TRANSCRIPTIONAL REPRESSOR"/>
    <property type="match status" value="1"/>
</dbReference>
<dbReference type="RefSeq" id="WP_368496586.1">
    <property type="nucleotide sequence ID" value="NZ_CP162511.1"/>
</dbReference>
<organism evidence="5">
    <name type="scientific">Herbiconiux sp. A18JL235</name>
    <dbReference type="NCBI Taxonomy" id="3152363"/>
    <lineage>
        <taxon>Bacteria</taxon>
        <taxon>Bacillati</taxon>
        <taxon>Actinomycetota</taxon>
        <taxon>Actinomycetes</taxon>
        <taxon>Micrococcales</taxon>
        <taxon>Microbacteriaceae</taxon>
        <taxon>Herbiconiux</taxon>
    </lineage>
</organism>
<name>A0AB39BDF9_9MICO</name>
<dbReference type="InterPro" id="IPR046335">
    <property type="entry name" value="LacI/GalR-like_sensor"/>
</dbReference>
<dbReference type="SUPFAM" id="SSF47413">
    <property type="entry name" value="lambda repressor-like DNA-binding domains"/>
    <property type="match status" value="1"/>
</dbReference>
<dbReference type="SMART" id="SM00354">
    <property type="entry name" value="HTH_LACI"/>
    <property type="match status" value="1"/>
</dbReference>
<dbReference type="EMBL" id="CP162511">
    <property type="protein sequence ID" value="XDI04176.1"/>
    <property type="molecule type" value="Genomic_DNA"/>
</dbReference>
<keyword evidence="1" id="KW-0805">Transcription regulation</keyword>
<dbReference type="SUPFAM" id="SSF53822">
    <property type="entry name" value="Periplasmic binding protein-like I"/>
    <property type="match status" value="1"/>
</dbReference>